<comment type="caution">
    <text evidence="1">The sequence shown here is derived from an EMBL/GenBank/DDBJ whole genome shotgun (WGS) entry which is preliminary data.</text>
</comment>
<organism evidence="1">
    <name type="scientific">Tanacetum cinerariifolium</name>
    <name type="common">Dalmatian daisy</name>
    <name type="synonym">Chrysanthemum cinerariifolium</name>
    <dbReference type="NCBI Taxonomy" id="118510"/>
    <lineage>
        <taxon>Eukaryota</taxon>
        <taxon>Viridiplantae</taxon>
        <taxon>Streptophyta</taxon>
        <taxon>Embryophyta</taxon>
        <taxon>Tracheophyta</taxon>
        <taxon>Spermatophyta</taxon>
        <taxon>Magnoliopsida</taxon>
        <taxon>eudicotyledons</taxon>
        <taxon>Gunneridae</taxon>
        <taxon>Pentapetalae</taxon>
        <taxon>asterids</taxon>
        <taxon>campanulids</taxon>
        <taxon>Asterales</taxon>
        <taxon>Asteraceae</taxon>
        <taxon>Asteroideae</taxon>
        <taxon>Anthemideae</taxon>
        <taxon>Anthemidinae</taxon>
        <taxon>Tanacetum</taxon>
    </lineage>
</organism>
<sequence>MKFLRSLPSEWKTHTLIWRNKADLEEQSLDDLLNNLNIYEAKFKSLSPTSHNTQNIAFVFSNNTDNTNESVSVIPSVSAASSKALVSTLPNVDNLSDAVIYSFFATEKERDELKLTLEKFQTSSKNLSKLLESQITDKTSLGYDSQVFNSDELNSYESDDSVPTSLVNDRYKTCEGYHVVPPPYTGTFMPPKPDLVFHDAPPTSETVPNMVYVESSTNKTSKEMSKTFRPDAPIIEDWTSNSKDESEPEESVKIVEHPKQAKNLRTTNQKSRGHQHSWNRKACFVCKSLNHLIKDCDYYEKKMVQKPMWNHEIRVNHQNSARITHPYFNRHVVLTAVLTRSRLVPLNTTRPVYTAIPQPTVKRSPRTIKHVVHKEHSAIKRPINHRPTTKHSSFHQKVTTVKVTKGNPQQALKDKGYVAFGGNPKGGKVIGKGNQPRHSACIKENLDAGKVGKETESAQQYVLLPLWSTGSQDPHNTYANASFDVKENENEVHVSPRVRDLRDEFKESFVNSTNRVNAASAPVTAVRLNPPNSTDM</sequence>
<accession>A0A6L2MPV9</accession>
<reference evidence="1" key="1">
    <citation type="journal article" date="2019" name="Sci. Rep.">
        <title>Draft genome of Tanacetum cinerariifolium, the natural source of mosquito coil.</title>
        <authorList>
            <person name="Yamashiro T."/>
            <person name="Shiraishi A."/>
            <person name="Satake H."/>
            <person name="Nakayama K."/>
        </authorList>
    </citation>
    <scope>NUCLEOTIDE SEQUENCE</scope>
</reference>
<name>A0A6L2MPV9_TANCI</name>
<dbReference type="EMBL" id="BKCJ010007148">
    <property type="protein sequence ID" value="GEU75780.1"/>
    <property type="molecule type" value="Genomic_DNA"/>
</dbReference>
<dbReference type="AlphaFoldDB" id="A0A6L2MPV9"/>
<gene>
    <name evidence="1" type="ORF">Tci_047758</name>
</gene>
<proteinExistence type="predicted"/>
<protein>
    <submittedName>
        <fullName evidence="1">Ribonuclease H-like domain-containing protein</fullName>
    </submittedName>
</protein>
<evidence type="ECO:0000313" key="1">
    <source>
        <dbReference type="EMBL" id="GEU75780.1"/>
    </source>
</evidence>